<proteinExistence type="predicted"/>
<dbReference type="Proteomes" id="UP001233999">
    <property type="component" value="Unassembled WGS sequence"/>
</dbReference>
<organism evidence="1 2">
    <name type="scientific">Diploptera punctata</name>
    <name type="common">Pacific beetle cockroach</name>
    <dbReference type="NCBI Taxonomy" id="6984"/>
    <lineage>
        <taxon>Eukaryota</taxon>
        <taxon>Metazoa</taxon>
        <taxon>Ecdysozoa</taxon>
        <taxon>Arthropoda</taxon>
        <taxon>Hexapoda</taxon>
        <taxon>Insecta</taxon>
        <taxon>Pterygota</taxon>
        <taxon>Neoptera</taxon>
        <taxon>Polyneoptera</taxon>
        <taxon>Dictyoptera</taxon>
        <taxon>Blattodea</taxon>
        <taxon>Blaberoidea</taxon>
        <taxon>Blaberidae</taxon>
        <taxon>Diplopterinae</taxon>
        <taxon>Diploptera</taxon>
    </lineage>
</organism>
<name>A0AAD8A134_DIPPU</name>
<feature type="non-terminal residue" evidence="1">
    <location>
        <position position="106"/>
    </location>
</feature>
<evidence type="ECO:0000313" key="2">
    <source>
        <dbReference type="Proteomes" id="UP001233999"/>
    </source>
</evidence>
<dbReference type="EMBL" id="JASPKZ010004551">
    <property type="protein sequence ID" value="KAJ9590175.1"/>
    <property type="molecule type" value="Genomic_DNA"/>
</dbReference>
<evidence type="ECO:0000313" key="1">
    <source>
        <dbReference type="EMBL" id="KAJ9590175.1"/>
    </source>
</evidence>
<feature type="non-terminal residue" evidence="1">
    <location>
        <position position="1"/>
    </location>
</feature>
<gene>
    <name evidence="1" type="ORF">L9F63_016704</name>
</gene>
<keyword evidence="2" id="KW-1185">Reference proteome</keyword>
<reference evidence="1" key="2">
    <citation type="submission" date="2023-05" db="EMBL/GenBank/DDBJ databases">
        <authorList>
            <person name="Fouks B."/>
        </authorList>
    </citation>
    <scope>NUCLEOTIDE SEQUENCE</scope>
    <source>
        <strain evidence="1">Stay&amp;Tobe</strain>
        <tissue evidence="1">Testes</tissue>
    </source>
</reference>
<reference evidence="1" key="1">
    <citation type="journal article" date="2023" name="IScience">
        <title>Live-bearing cockroach genome reveals convergent evolutionary mechanisms linked to viviparity in insects and beyond.</title>
        <authorList>
            <person name="Fouks B."/>
            <person name="Harrison M.C."/>
            <person name="Mikhailova A.A."/>
            <person name="Marchal E."/>
            <person name="English S."/>
            <person name="Carruthers M."/>
            <person name="Jennings E.C."/>
            <person name="Chiamaka E.L."/>
            <person name="Frigard R.A."/>
            <person name="Pippel M."/>
            <person name="Attardo G.M."/>
            <person name="Benoit J.B."/>
            <person name="Bornberg-Bauer E."/>
            <person name="Tobe S.S."/>
        </authorList>
    </citation>
    <scope>NUCLEOTIDE SEQUENCE</scope>
    <source>
        <strain evidence="1">Stay&amp;Tobe</strain>
    </source>
</reference>
<sequence length="106" mass="11879">QTVIFIIKIDQTKVVDHAIVYTNCAYVKKKTVIQIVISQEWSSTDDEANIADLKVSPGMQSRFRNVHSSIHKNMLLCRANNQNEIHLVVSNIDASNLICKAIPISS</sequence>
<dbReference type="AlphaFoldDB" id="A0AAD8A134"/>
<accession>A0AAD8A134</accession>
<comment type="caution">
    <text evidence="1">The sequence shown here is derived from an EMBL/GenBank/DDBJ whole genome shotgun (WGS) entry which is preliminary data.</text>
</comment>
<protein>
    <submittedName>
        <fullName evidence="1">Uncharacterized protein</fullName>
    </submittedName>
</protein>